<sequence>MNERDKPERLLWLDVETSGLNPAKHQLLEVGMTVTDMQGNRVEHKADYRAVLNIPKWKVGLDGDNFSLWALRAHMGNGLIDESLEQGKTLVSVASDARMWLSGHAGETLHPAGTNVQFDLDWLKPTGILDNVKLSHRRLDVTAFRLADIALERDPYNDAHHTTHRVSDCIERDLRDYRHYLEALGER</sequence>
<dbReference type="OrthoDB" id="3240518at2"/>
<dbReference type="GO" id="GO:0003676">
    <property type="term" value="F:nucleic acid binding"/>
    <property type="evidence" value="ECO:0007669"/>
    <property type="project" value="InterPro"/>
</dbReference>
<reference evidence="2 4" key="2">
    <citation type="submission" date="2020-10" db="EMBL/GenBank/DDBJ databases">
        <title>Genome sequencing of Bifidobacterium eulemuris_DSMZ_100216.</title>
        <authorList>
            <person name="Kim J."/>
        </authorList>
    </citation>
    <scope>NUCLEOTIDE SEQUENCE [LARGE SCALE GENOMIC DNA]</scope>
    <source>
        <strain evidence="2 4">DSM 100216</strain>
    </source>
</reference>
<keyword evidence="4" id="KW-1185">Reference proteome</keyword>
<accession>A0A261G9Z5</accession>
<dbReference type="KEGG" id="beu:BE0216_03930"/>
<name>A0A261G9Z5_9BIFI</name>
<evidence type="ECO:0000313" key="4">
    <source>
        <dbReference type="Proteomes" id="UP000593943"/>
    </source>
</evidence>
<evidence type="ECO:0000313" key="1">
    <source>
        <dbReference type="EMBL" id="OZG68239.1"/>
    </source>
</evidence>
<proteinExistence type="predicted"/>
<organism evidence="1 3">
    <name type="scientific">Bifidobacterium eulemuris</name>
    <dbReference type="NCBI Taxonomy" id="1765219"/>
    <lineage>
        <taxon>Bacteria</taxon>
        <taxon>Bacillati</taxon>
        <taxon>Actinomycetota</taxon>
        <taxon>Actinomycetes</taxon>
        <taxon>Bifidobacteriales</taxon>
        <taxon>Bifidobacteriaceae</taxon>
        <taxon>Bifidobacterium</taxon>
    </lineage>
</organism>
<evidence type="ECO:0000313" key="2">
    <source>
        <dbReference type="EMBL" id="QOL31705.1"/>
    </source>
</evidence>
<dbReference type="EMBL" id="MWWZ01000006">
    <property type="protein sequence ID" value="OZG68239.1"/>
    <property type="molecule type" value="Genomic_DNA"/>
</dbReference>
<dbReference type="SUPFAM" id="SSF53098">
    <property type="entry name" value="Ribonuclease H-like"/>
    <property type="match status" value="1"/>
</dbReference>
<dbReference type="Proteomes" id="UP000593943">
    <property type="component" value="Chromosome"/>
</dbReference>
<dbReference type="Proteomes" id="UP000216057">
    <property type="component" value="Unassembled WGS sequence"/>
</dbReference>
<protein>
    <submittedName>
        <fullName evidence="1">Ribonuclease</fullName>
    </submittedName>
</protein>
<reference evidence="1 3" key="1">
    <citation type="journal article" date="2017" name="BMC Genomics">
        <title>Comparative genomic and phylogenomic analyses of the Bifidobacteriaceae family.</title>
        <authorList>
            <person name="Lugli G.A."/>
            <person name="Milani C."/>
            <person name="Turroni F."/>
            <person name="Duranti S."/>
            <person name="Mancabelli L."/>
            <person name="Mangifesta M."/>
            <person name="Ferrario C."/>
            <person name="Modesto M."/>
            <person name="Mattarelli P."/>
            <person name="Jiri K."/>
            <person name="van Sinderen D."/>
            <person name="Ventura M."/>
        </authorList>
    </citation>
    <scope>NUCLEOTIDE SEQUENCE [LARGE SCALE GENOMIC DNA]</scope>
    <source>
        <strain evidence="1 3">DSM 100216</strain>
    </source>
</reference>
<dbReference type="InterPro" id="IPR012337">
    <property type="entry name" value="RNaseH-like_sf"/>
</dbReference>
<dbReference type="Gene3D" id="3.30.420.10">
    <property type="entry name" value="Ribonuclease H-like superfamily/Ribonuclease H"/>
    <property type="match status" value="1"/>
</dbReference>
<dbReference type="RefSeq" id="WP_094636831.1">
    <property type="nucleotide sequence ID" value="NZ_CP062938.1"/>
</dbReference>
<dbReference type="AlphaFoldDB" id="A0A261G9Z5"/>
<gene>
    <name evidence="2" type="ORF">BE0216_03930</name>
    <name evidence="1" type="ORF">BEUL_1252</name>
</gene>
<dbReference type="EMBL" id="CP062938">
    <property type="protein sequence ID" value="QOL31705.1"/>
    <property type="molecule type" value="Genomic_DNA"/>
</dbReference>
<evidence type="ECO:0000313" key="3">
    <source>
        <dbReference type="Proteomes" id="UP000216057"/>
    </source>
</evidence>
<dbReference type="InterPro" id="IPR036397">
    <property type="entry name" value="RNaseH_sf"/>
</dbReference>